<proteinExistence type="predicted"/>
<name>A0A4Y7PG88_9AGAM</name>
<evidence type="ECO:0000313" key="1">
    <source>
        <dbReference type="EMBL" id="TDL13370.1"/>
    </source>
</evidence>
<keyword evidence="2" id="KW-1185">Reference proteome</keyword>
<accession>A0A4Y7PG88</accession>
<organism evidence="1 2">
    <name type="scientific">Rickenella mellea</name>
    <dbReference type="NCBI Taxonomy" id="50990"/>
    <lineage>
        <taxon>Eukaryota</taxon>
        <taxon>Fungi</taxon>
        <taxon>Dikarya</taxon>
        <taxon>Basidiomycota</taxon>
        <taxon>Agaricomycotina</taxon>
        <taxon>Agaricomycetes</taxon>
        <taxon>Hymenochaetales</taxon>
        <taxon>Rickenellaceae</taxon>
        <taxon>Rickenella</taxon>
    </lineage>
</organism>
<sequence>MHDAHKPFRTTRREWALIDPNNDVFKPHHAFKAGVNFVVWATSPADERYRSWRKELLAPFYTLDNWTWAEALNVAVNAWGFALNDPRIRLMHAAFINYGPTVQICKEVALGSFGKFIEELQNEIQGITKASQISGNFMPAPRETHRWCLVYPSKDRFPMARVISDYVEDLLVARLMMLDASENYELYSLSDSFSEVSNLQDRIFEQVMHANLPDSRYTIFPMPRVDKEEHYVDLTGVSYRPFQNLDSLSRDVRQGVYWIPQARSLQGVHSLAIVKDAVYIFQVTRNVKQAISHTSLESIRDDLPLHLQSVDRWEFVWVVPHDKSYAFTNPYPIEDAGAATWHLHLRQFIMPVVVNSDLFYRAFLAR</sequence>
<dbReference type="AlphaFoldDB" id="A0A4Y7PG88"/>
<dbReference type="EMBL" id="ML170679">
    <property type="protein sequence ID" value="TDL13370.1"/>
    <property type="molecule type" value="Genomic_DNA"/>
</dbReference>
<dbReference type="VEuPathDB" id="FungiDB:BD410DRAFT_797645"/>
<dbReference type="OrthoDB" id="19861at2759"/>
<gene>
    <name evidence="1" type="ORF">BD410DRAFT_797645</name>
</gene>
<protein>
    <submittedName>
        <fullName evidence="1">Uncharacterized protein</fullName>
    </submittedName>
</protein>
<evidence type="ECO:0000313" key="2">
    <source>
        <dbReference type="Proteomes" id="UP000294933"/>
    </source>
</evidence>
<dbReference type="Proteomes" id="UP000294933">
    <property type="component" value="Unassembled WGS sequence"/>
</dbReference>
<reference evidence="1 2" key="1">
    <citation type="submission" date="2018-06" db="EMBL/GenBank/DDBJ databases">
        <title>A transcriptomic atlas of mushroom development highlights an independent origin of complex multicellularity.</title>
        <authorList>
            <consortium name="DOE Joint Genome Institute"/>
            <person name="Krizsan K."/>
            <person name="Almasi E."/>
            <person name="Merenyi Z."/>
            <person name="Sahu N."/>
            <person name="Viragh M."/>
            <person name="Koszo T."/>
            <person name="Mondo S."/>
            <person name="Kiss B."/>
            <person name="Balint B."/>
            <person name="Kues U."/>
            <person name="Barry K."/>
            <person name="Hegedus J.C."/>
            <person name="Henrissat B."/>
            <person name="Johnson J."/>
            <person name="Lipzen A."/>
            <person name="Ohm R."/>
            <person name="Nagy I."/>
            <person name="Pangilinan J."/>
            <person name="Yan J."/>
            <person name="Xiong Y."/>
            <person name="Grigoriev I.V."/>
            <person name="Hibbett D.S."/>
            <person name="Nagy L.G."/>
        </authorList>
    </citation>
    <scope>NUCLEOTIDE SEQUENCE [LARGE SCALE GENOMIC DNA]</scope>
    <source>
        <strain evidence="1 2">SZMC22713</strain>
    </source>
</reference>